<name>A0A1M7G6R2_RUMFL</name>
<dbReference type="RefSeq" id="WP_081373318.1">
    <property type="nucleotide sequence ID" value="NZ_FRCT01000001.1"/>
</dbReference>
<organism evidence="1 2">
    <name type="scientific">Ruminococcus flavefaciens</name>
    <dbReference type="NCBI Taxonomy" id="1265"/>
    <lineage>
        <taxon>Bacteria</taxon>
        <taxon>Bacillati</taxon>
        <taxon>Bacillota</taxon>
        <taxon>Clostridia</taxon>
        <taxon>Eubacteriales</taxon>
        <taxon>Oscillospiraceae</taxon>
        <taxon>Ruminococcus</taxon>
    </lineage>
</organism>
<gene>
    <name evidence="1" type="ORF">SAMN04487860_101104</name>
</gene>
<proteinExistence type="predicted"/>
<dbReference type="AlphaFoldDB" id="A0A1M7G6R2"/>
<dbReference type="NCBIfam" id="TIGR04223">
    <property type="entry name" value="quorum_AgrD"/>
    <property type="match status" value="1"/>
</dbReference>
<dbReference type="OrthoDB" id="1824591at2"/>
<sequence>MKFSCDSVKAKIMKTIVTKSVKAAEQNANSACLWLTNQPTPPKDLKKFRRF</sequence>
<protein>
    <submittedName>
        <fullName evidence="1">Cyclic lactone autoinducer peptide</fullName>
    </submittedName>
</protein>
<dbReference type="InterPro" id="IPR009229">
    <property type="entry name" value="AgrD"/>
</dbReference>
<evidence type="ECO:0000313" key="1">
    <source>
        <dbReference type="EMBL" id="SHM12074.1"/>
    </source>
</evidence>
<reference evidence="1 2" key="1">
    <citation type="submission" date="2016-11" db="EMBL/GenBank/DDBJ databases">
        <authorList>
            <person name="Jaros S."/>
            <person name="Januszkiewicz K."/>
            <person name="Wedrychowicz H."/>
        </authorList>
    </citation>
    <scope>NUCLEOTIDE SEQUENCE [LARGE SCALE GENOMIC DNA]</scope>
    <source>
        <strain evidence="1 2">Y1</strain>
    </source>
</reference>
<dbReference type="EMBL" id="FRCT01000001">
    <property type="protein sequence ID" value="SHM12074.1"/>
    <property type="molecule type" value="Genomic_DNA"/>
</dbReference>
<accession>A0A1M7G6R2</accession>
<evidence type="ECO:0000313" key="2">
    <source>
        <dbReference type="Proteomes" id="UP000184394"/>
    </source>
</evidence>
<dbReference type="Proteomes" id="UP000184394">
    <property type="component" value="Unassembled WGS sequence"/>
</dbReference>